<reference evidence="2" key="1">
    <citation type="submission" date="2021-06" db="EMBL/GenBank/DDBJ databases">
        <title>Genome Sequence of Mortierella hyaline Strain SCG-10, a Cold-Adapted, Nitrate-Reducing Fungus Isolated from Soil in Minnesota, USA.</title>
        <authorList>
            <person name="Aldossari N."/>
        </authorList>
    </citation>
    <scope>NUCLEOTIDE SEQUENCE</scope>
    <source>
        <strain evidence="2">SCG-10</strain>
    </source>
</reference>
<dbReference type="OrthoDB" id="2338170at2759"/>
<evidence type="ECO:0000256" key="1">
    <source>
        <dbReference type="SAM" id="SignalP"/>
    </source>
</evidence>
<name>A0A9P8BYG7_9FUNG</name>
<proteinExistence type="predicted"/>
<dbReference type="EMBL" id="JAHRHY010000004">
    <property type="protein sequence ID" value="KAG9069897.1"/>
    <property type="molecule type" value="Genomic_DNA"/>
</dbReference>
<accession>A0A9P8BYG7</accession>
<dbReference type="Proteomes" id="UP000707451">
    <property type="component" value="Unassembled WGS sequence"/>
</dbReference>
<feature type="signal peptide" evidence="1">
    <location>
        <begin position="1"/>
        <end position="31"/>
    </location>
</feature>
<evidence type="ECO:0000313" key="2">
    <source>
        <dbReference type="EMBL" id="KAG9069897.1"/>
    </source>
</evidence>
<keyword evidence="1" id="KW-0732">Signal</keyword>
<organism evidence="2 3">
    <name type="scientific">Linnemannia hyalina</name>
    <dbReference type="NCBI Taxonomy" id="64524"/>
    <lineage>
        <taxon>Eukaryota</taxon>
        <taxon>Fungi</taxon>
        <taxon>Fungi incertae sedis</taxon>
        <taxon>Mucoromycota</taxon>
        <taxon>Mortierellomycotina</taxon>
        <taxon>Mortierellomycetes</taxon>
        <taxon>Mortierellales</taxon>
        <taxon>Mortierellaceae</taxon>
        <taxon>Linnemannia</taxon>
    </lineage>
</organism>
<comment type="caution">
    <text evidence="2">The sequence shown here is derived from an EMBL/GenBank/DDBJ whole genome shotgun (WGS) entry which is preliminary data.</text>
</comment>
<feature type="chain" id="PRO_5040490659" evidence="1">
    <location>
        <begin position="32"/>
        <end position="147"/>
    </location>
</feature>
<evidence type="ECO:0000313" key="3">
    <source>
        <dbReference type="Proteomes" id="UP000707451"/>
    </source>
</evidence>
<sequence>MQYTWKSGLLLTLTTLLLALTFTPTTTFTDAQSPQCHTCIVQTIPRITNCTTLPQTSHTTLIKLIHGDELFNVTSDFRKGDPPAFECLVSLMWNVVHYKDTLWSACLQPNKACVWAEMMQYLQIVTKVASIYGMTTPPAAVLIDAPK</sequence>
<gene>
    <name evidence="2" type="ORF">KI688_009222</name>
</gene>
<keyword evidence="3" id="KW-1185">Reference proteome</keyword>
<protein>
    <submittedName>
        <fullName evidence="2">Uncharacterized protein</fullName>
    </submittedName>
</protein>
<dbReference type="AlphaFoldDB" id="A0A9P8BYG7"/>